<dbReference type="OrthoDB" id="1410270at2759"/>
<gene>
    <name evidence="2 3 4" type="primary">LOC106768044</name>
</gene>
<keyword evidence="1" id="KW-1185">Reference proteome</keyword>
<name>A0A3Q0F4C1_VIGRR</name>
<sequence>MHGTHIVAQSFSQMLNLANLAEEVQICRRRRNKAVMQIMLWICTRKNNFMTICTNDAITIFLYDFVVKVRSLQADCLSVALQLLLKLKRHLKIMYSLDEAHCQVKLYGASSSLTQHHAQR</sequence>
<evidence type="ECO:0000313" key="1">
    <source>
        <dbReference type="Proteomes" id="UP000087766"/>
    </source>
</evidence>
<reference evidence="2 3" key="2">
    <citation type="submission" date="2025-04" db="UniProtKB">
        <authorList>
            <consortium name="RefSeq"/>
        </authorList>
    </citation>
    <scope>IDENTIFICATION</scope>
    <source>
        <tissue evidence="2 3">Leaf</tissue>
    </source>
</reference>
<dbReference type="Proteomes" id="UP000087766">
    <property type="component" value="Chromosome 7"/>
</dbReference>
<dbReference type="RefSeq" id="XP_022638875.1">
    <property type="nucleotide sequence ID" value="XM_022783154.1"/>
</dbReference>
<proteinExistence type="predicted"/>
<dbReference type="AlphaFoldDB" id="A0A3Q0F4C1"/>
<dbReference type="RefSeq" id="XP_022638877.1">
    <property type="nucleotide sequence ID" value="XM_022783156.1"/>
</dbReference>
<reference evidence="1" key="1">
    <citation type="journal article" date="2014" name="Nat. Commun.">
        <title>Genome sequence of mungbean and insights into evolution within Vigna species.</title>
        <authorList>
            <person name="Kang Y.J."/>
            <person name="Kim S.K."/>
            <person name="Kim M.Y."/>
            <person name="Lestari P."/>
            <person name="Kim K.H."/>
            <person name="Ha B.K."/>
            <person name="Jun T.H."/>
            <person name="Hwang W.J."/>
            <person name="Lee T."/>
            <person name="Lee J."/>
            <person name="Shim S."/>
            <person name="Yoon M.Y."/>
            <person name="Jang Y.E."/>
            <person name="Han K.S."/>
            <person name="Taeprayoon P."/>
            <person name="Yoon N."/>
            <person name="Somta P."/>
            <person name="Tanya P."/>
            <person name="Kim K.S."/>
            <person name="Gwag J.G."/>
            <person name="Moon J.K."/>
            <person name="Lee Y.H."/>
            <person name="Park B.S."/>
            <person name="Bombarely A."/>
            <person name="Doyle J.J."/>
            <person name="Jackson S.A."/>
            <person name="Schafleitner R."/>
            <person name="Srinives P."/>
            <person name="Varshney R.K."/>
            <person name="Lee S.H."/>
        </authorList>
    </citation>
    <scope>NUCLEOTIDE SEQUENCE [LARGE SCALE GENOMIC DNA]</scope>
    <source>
        <strain evidence="1">cv. VC1973A</strain>
    </source>
</reference>
<evidence type="ECO:0000313" key="4">
    <source>
        <dbReference type="RefSeq" id="XP_022638877.1"/>
    </source>
</evidence>
<evidence type="ECO:0000313" key="3">
    <source>
        <dbReference type="RefSeq" id="XP_022638876.1"/>
    </source>
</evidence>
<dbReference type="KEGG" id="vra:106768044"/>
<organism evidence="1 2">
    <name type="scientific">Vigna radiata var. radiata</name>
    <name type="common">Mung bean</name>
    <name type="synonym">Phaseolus aureus</name>
    <dbReference type="NCBI Taxonomy" id="3916"/>
    <lineage>
        <taxon>Eukaryota</taxon>
        <taxon>Viridiplantae</taxon>
        <taxon>Streptophyta</taxon>
        <taxon>Embryophyta</taxon>
        <taxon>Tracheophyta</taxon>
        <taxon>Spermatophyta</taxon>
        <taxon>Magnoliopsida</taxon>
        <taxon>eudicotyledons</taxon>
        <taxon>Gunneridae</taxon>
        <taxon>Pentapetalae</taxon>
        <taxon>rosids</taxon>
        <taxon>fabids</taxon>
        <taxon>Fabales</taxon>
        <taxon>Fabaceae</taxon>
        <taxon>Papilionoideae</taxon>
        <taxon>50 kb inversion clade</taxon>
        <taxon>NPAAA clade</taxon>
        <taxon>indigoferoid/millettioid clade</taxon>
        <taxon>Phaseoleae</taxon>
        <taxon>Vigna</taxon>
    </lineage>
</organism>
<accession>A0A3Q0F4C1</accession>
<protein>
    <submittedName>
        <fullName evidence="2 3">Uncharacterized protein LOC106768044 isoform X1</fullName>
    </submittedName>
</protein>
<dbReference type="GeneID" id="106768044"/>
<dbReference type="RefSeq" id="XP_022638876.1">
    <property type="nucleotide sequence ID" value="XM_022783155.1"/>
</dbReference>
<evidence type="ECO:0000313" key="2">
    <source>
        <dbReference type="RefSeq" id="XP_022638875.1"/>
    </source>
</evidence>